<evidence type="ECO:0000256" key="2">
    <source>
        <dbReference type="SAM" id="SignalP"/>
    </source>
</evidence>
<feature type="chain" id="PRO_5004194195" description="DUF945 domain-containing protein" evidence="2">
    <location>
        <begin position="46"/>
        <end position="539"/>
    </location>
</feature>
<keyword evidence="2" id="KW-0732">Signal</keyword>
<sequence length="539" mass="58031">MTSARFASLDGPHSKKRLRRNRTMRLKLVTATSLLALCLVTTAQGAEINQDGANAVKDTLTKLLPEDLAKSGLITVNPAGARYEIIYDLAKLLAKADPATFAINGLTPFSMFATPLDSGLWNIEGDNNLNVSGHFKGPDQKPTDFSYSIASLVYTGVFDPAISYLRSGTFTGKDIKVTSKSDTEEVHASIAAIDQKLSSTDSAGGNGRIDFAGSGSMSTFVEQVSGLQMPPVEIRADSIDFDAKVNGLPAEQIREIVLFVLDHLEEKELSPENSDKIKGMLKQAFPILASFSETIGVYNLTISSQMGNGGVKAFGYNVAVDGPSDAMRFGFGINAQDISLDSPLMPASYSTFVPTSFELQLAMPNLDFATFGEALMAMDFNDKAPETSGEEMSKKLFPDGRLTVEFPKVSAKSDVYDLDMTGKIEGRVDTEKDYSMEATILARDLDKTIAAVQELAKTDPDLNQVSFGIMMVKGFAKTDADGRSRWDISVSRDGAIAVNGQVVKGPDGPDQDQDQGLEPDQEQEPDQGQEAVPAPPQQP</sequence>
<evidence type="ECO:0008006" key="5">
    <source>
        <dbReference type="Google" id="ProtNLM"/>
    </source>
</evidence>
<keyword evidence="4" id="KW-1185">Reference proteome</keyword>
<organism evidence="3 4">
    <name type="scientific">Rhizobium johnstonii (strain DSM 114642 / LMG 32736 / 3841)</name>
    <name type="common">Rhizobium leguminosarum bv. viciae</name>
    <dbReference type="NCBI Taxonomy" id="216596"/>
    <lineage>
        <taxon>Bacteria</taxon>
        <taxon>Pseudomonadati</taxon>
        <taxon>Pseudomonadota</taxon>
        <taxon>Alphaproteobacteria</taxon>
        <taxon>Hyphomicrobiales</taxon>
        <taxon>Rhizobiaceae</taxon>
        <taxon>Rhizobium/Agrobacterium group</taxon>
        <taxon>Rhizobium</taxon>
        <taxon>Rhizobium johnstonii</taxon>
    </lineage>
</organism>
<protein>
    <recommendedName>
        <fullName evidence="5">DUF945 domain-containing protein</fullName>
    </recommendedName>
</protein>
<evidence type="ECO:0000313" key="4">
    <source>
        <dbReference type="Proteomes" id="UP000006575"/>
    </source>
</evidence>
<dbReference type="EMBL" id="AM236080">
    <property type="protein sequence ID" value="CAK08957.1"/>
    <property type="molecule type" value="Genomic_DNA"/>
</dbReference>
<dbReference type="Proteomes" id="UP000006575">
    <property type="component" value="Chromosome"/>
</dbReference>
<dbReference type="KEGG" id="rle:RL3469"/>
<dbReference type="EnsemblBacteria" id="CAK08957">
    <property type="protein sequence ID" value="CAK08957"/>
    <property type="gene ID" value="RL3469"/>
</dbReference>
<name>Q1MDM0_RHIJ3</name>
<feature type="compositionally biased region" description="Acidic residues" evidence="1">
    <location>
        <begin position="509"/>
        <end position="527"/>
    </location>
</feature>
<evidence type="ECO:0000313" key="3">
    <source>
        <dbReference type="EMBL" id="CAK08957.1"/>
    </source>
</evidence>
<dbReference type="eggNOG" id="ENOG50306FU">
    <property type="taxonomic scope" value="Bacteria"/>
</dbReference>
<evidence type="ECO:0000256" key="1">
    <source>
        <dbReference type="SAM" id="MobiDB-lite"/>
    </source>
</evidence>
<dbReference type="AlphaFoldDB" id="Q1MDM0"/>
<gene>
    <name evidence="3" type="ordered locus">RL3469</name>
</gene>
<feature type="signal peptide" evidence="2">
    <location>
        <begin position="1"/>
        <end position="45"/>
    </location>
</feature>
<reference evidence="3 4" key="1">
    <citation type="journal article" date="2006" name="Genome Biol.">
        <title>The genome of Rhizobium leguminosarum has recognizable core and accessory components.</title>
        <authorList>
            <person name="Young J.W."/>
            <person name="Crossman L.C."/>
            <person name="Johnston A.W.B."/>
            <person name="Thomson N.R."/>
            <person name="Ghazoui Z.F."/>
            <person name="Hull K.H."/>
            <person name="Wexler M."/>
            <person name="Curson A.R.J."/>
            <person name="Todd J.D."/>
            <person name="Poole P.S."/>
            <person name="Mauchline T.H."/>
            <person name="East A.K."/>
            <person name="Quail M.A."/>
            <person name="Churcher C."/>
            <person name="Arrowsmith C."/>
            <person name="Cherevach A."/>
            <person name="Chillingworth T."/>
            <person name="Clarke K."/>
            <person name="Cronin A."/>
            <person name="Davis P."/>
            <person name="Fraser A."/>
            <person name="Hance Z."/>
            <person name="Hauser H."/>
            <person name="Jagels K."/>
            <person name="Moule S."/>
            <person name="Mungall K."/>
            <person name="Norbertczak H."/>
            <person name="Rabbinowitsch E."/>
            <person name="Sanders M."/>
            <person name="Simmonds M."/>
            <person name="Whitehead S."/>
            <person name="Parkhill J."/>
        </authorList>
    </citation>
    <scope>NUCLEOTIDE SEQUENCE [LARGE SCALE GENOMIC DNA]</scope>
    <source>
        <strain evidence="4">DSM 114642 / LMG 32736 / 3841</strain>
    </source>
</reference>
<feature type="region of interest" description="Disordered" evidence="1">
    <location>
        <begin position="497"/>
        <end position="539"/>
    </location>
</feature>
<proteinExistence type="predicted"/>
<accession>Q1MDM0</accession>
<dbReference type="HOGENOM" id="CLU_560997_0_0_5"/>